<evidence type="ECO:0000313" key="5">
    <source>
        <dbReference type="EMBL" id="VAW83496.1"/>
    </source>
</evidence>
<keyword evidence="2" id="KW-0479">Metal-binding</keyword>
<reference evidence="5" key="1">
    <citation type="submission" date="2018-06" db="EMBL/GenBank/DDBJ databases">
        <authorList>
            <person name="Zhirakovskaya E."/>
        </authorList>
    </citation>
    <scope>NUCLEOTIDE SEQUENCE</scope>
</reference>
<keyword evidence="3" id="KW-0408">Iron</keyword>
<evidence type="ECO:0000256" key="1">
    <source>
        <dbReference type="ARBA" id="ARBA00022617"/>
    </source>
</evidence>
<evidence type="ECO:0000256" key="2">
    <source>
        <dbReference type="ARBA" id="ARBA00022723"/>
    </source>
</evidence>
<protein>
    <submittedName>
        <fullName evidence="5">Cytochrome c, class I</fullName>
    </submittedName>
</protein>
<dbReference type="EMBL" id="UOFM01000553">
    <property type="protein sequence ID" value="VAW83496.1"/>
    <property type="molecule type" value="Genomic_DNA"/>
</dbReference>
<evidence type="ECO:0000256" key="3">
    <source>
        <dbReference type="ARBA" id="ARBA00023004"/>
    </source>
</evidence>
<sequence length="201" mass="21645">MKTRLTTPLKTTVAAISIGASVLLSLPAAAFDYPEPGDFARGSQAWADNCSRCHNIRPANELRDDQWLTTVFHMRVRAGLTGQEARDILTFLQTSNVAFVKQAPASTDESSASTMSGKEVYQQTCIACHGAEGRGAFAGVPDFTDPEGRLSKSDEELLENVMNGFQTPGSPMAMPPRGGNGNLTDGDLRNVIKYLRSEFGS</sequence>
<dbReference type="InterPro" id="IPR051459">
    <property type="entry name" value="Cytochrome_c-type_DH"/>
</dbReference>
<organism evidence="5">
    <name type="scientific">hydrothermal vent metagenome</name>
    <dbReference type="NCBI Taxonomy" id="652676"/>
    <lineage>
        <taxon>unclassified sequences</taxon>
        <taxon>metagenomes</taxon>
        <taxon>ecological metagenomes</taxon>
    </lineage>
</organism>
<dbReference type="SUPFAM" id="SSF46626">
    <property type="entry name" value="Cytochrome c"/>
    <property type="match status" value="2"/>
</dbReference>
<dbReference type="GO" id="GO:0046872">
    <property type="term" value="F:metal ion binding"/>
    <property type="evidence" value="ECO:0007669"/>
    <property type="project" value="UniProtKB-KW"/>
</dbReference>
<gene>
    <name evidence="5" type="ORF">MNBD_GAMMA14-630</name>
</gene>
<dbReference type="Pfam" id="PF13442">
    <property type="entry name" value="Cytochrome_CBB3"/>
    <property type="match status" value="1"/>
</dbReference>
<accession>A0A3B0ZSA4</accession>
<dbReference type="Gene3D" id="1.10.760.10">
    <property type="entry name" value="Cytochrome c-like domain"/>
    <property type="match status" value="2"/>
</dbReference>
<dbReference type="AlphaFoldDB" id="A0A3B0ZSA4"/>
<dbReference type="PANTHER" id="PTHR35008:SF8">
    <property type="entry name" value="ALCOHOL DEHYDROGENASE CYTOCHROME C SUBUNIT"/>
    <property type="match status" value="1"/>
</dbReference>
<dbReference type="InterPro" id="IPR036909">
    <property type="entry name" value="Cyt_c-like_dom_sf"/>
</dbReference>
<keyword evidence="1" id="KW-0349">Heme</keyword>
<dbReference type="GO" id="GO:0009055">
    <property type="term" value="F:electron transfer activity"/>
    <property type="evidence" value="ECO:0007669"/>
    <property type="project" value="InterPro"/>
</dbReference>
<dbReference type="GO" id="GO:0020037">
    <property type="term" value="F:heme binding"/>
    <property type="evidence" value="ECO:0007669"/>
    <property type="project" value="InterPro"/>
</dbReference>
<dbReference type="InterPro" id="IPR009056">
    <property type="entry name" value="Cyt_c-like_dom"/>
</dbReference>
<dbReference type="PANTHER" id="PTHR35008">
    <property type="entry name" value="BLL4482 PROTEIN-RELATED"/>
    <property type="match status" value="1"/>
</dbReference>
<feature type="domain" description="Cytochrome c" evidence="4">
    <location>
        <begin position="112"/>
        <end position="199"/>
    </location>
</feature>
<proteinExistence type="predicted"/>
<name>A0A3B0ZSA4_9ZZZZ</name>
<evidence type="ECO:0000259" key="4">
    <source>
        <dbReference type="PROSITE" id="PS51007"/>
    </source>
</evidence>
<dbReference type="PROSITE" id="PS51007">
    <property type="entry name" value="CYTC"/>
    <property type="match status" value="1"/>
</dbReference>